<feature type="transmembrane region" description="Helical" evidence="1">
    <location>
        <begin position="288"/>
        <end position="308"/>
    </location>
</feature>
<gene>
    <name evidence="2" type="ORF">BDV39DRAFT_188093</name>
</gene>
<dbReference type="AlphaFoldDB" id="A0A5N6XNN2"/>
<feature type="transmembrane region" description="Helical" evidence="1">
    <location>
        <begin position="127"/>
        <end position="148"/>
    </location>
</feature>
<dbReference type="EMBL" id="ML741761">
    <property type="protein sequence ID" value="KAE8333699.1"/>
    <property type="molecule type" value="Genomic_DNA"/>
</dbReference>
<evidence type="ECO:0000256" key="1">
    <source>
        <dbReference type="SAM" id="Phobius"/>
    </source>
</evidence>
<sequence>MLYRPSTLWTWILLVSTFIEVVVLITLEAVIYSSIRNNVTPIAWDISAYRCIPTFFVLVTLWVVYQLLLVYDTLVQQSTIQLIGLGIYSAVLSVYNGIQYGQLRDIVEVLIANAAARPGSLQEMWPLLQGMMISIIAITASFTLWILFSAWKLHEEFAWVTLRTVDADKQMRRRYLYSQASKPFSFAVLLLSLLKFDGFFFLGFLLQLAIVPYSKSSPTFVAAVALMPISCCLLFITAWVVRKEHRVGTVVISVFHLALMGFFIYMLTALSLPPSYLNYLQAKRTLSFFGIINIILALGTVVITGLCFRNFGQGLRPYVSGGAKAGLLGETVGSESYSRVPHEAI</sequence>
<accession>A0A5N6XNN2</accession>
<feature type="transmembrane region" description="Helical" evidence="1">
    <location>
        <begin position="80"/>
        <end position="98"/>
    </location>
</feature>
<keyword evidence="3" id="KW-1185">Reference proteome</keyword>
<feature type="transmembrane region" description="Helical" evidence="1">
    <location>
        <begin position="248"/>
        <end position="268"/>
    </location>
</feature>
<dbReference type="InterPro" id="IPR040410">
    <property type="entry name" value="UPF0658_Golgi"/>
</dbReference>
<keyword evidence="1" id="KW-0812">Transmembrane</keyword>
<dbReference type="Proteomes" id="UP000325945">
    <property type="component" value="Unassembled WGS sequence"/>
</dbReference>
<feature type="transmembrane region" description="Helical" evidence="1">
    <location>
        <begin position="184"/>
        <end position="208"/>
    </location>
</feature>
<evidence type="ECO:0000313" key="3">
    <source>
        <dbReference type="Proteomes" id="UP000325945"/>
    </source>
</evidence>
<keyword evidence="1" id="KW-0472">Membrane</keyword>
<organism evidence="2 3">
    <name type="scientific">Aspergillus sergii</name>
    <dbReference type="NCBI Taxonomy" id="1034303"/>
    <lineage>
        <taxon>Eukaryota</taxon>
        <taxon>Fungi</taxon>
        <taxon>Dikarya</taxon>
        <taxon>Ascomycota</taxon>
        <taxon>Pezizomycotina</taxon>
        <taxon>Eurotiomycetes</taxon>
        <taxon>Eurotiomycetidae</taxon>
        <taxon>Eurotiales</taxon>
        <taxon>Aspergillaceae</taxon>
        <taxon>Aspergillus</taxon>
        <taxon>Aspergillus subgen. Circumdati</taxon>
    </lineage>
</organism>
<proteinExistence type="predicted"/>
<feature type="transmembrane region" description="Helical" evidence="1">
    <location>
        <begin position="12"/>
        <end position="35"/>
    </location>
</feature>
<protein>
    <submittedName>
        <fullName evidence="2">Uncharacterized protein</fullName>
    </submittedName>
</protein>
<dbReference type="GO" id="GO:0005794">
    <property type="term" value="C:Golgi apparatus"/>
    <property type="evidence" value="ECO:0007669"/>
    <property type="project" value="TreeGrafter"/>
</dbReference>
<evidence type="ECO:0000313" key="2">
    <source>
        <dbReference type="EMBL" id="KAE8333699.1"/>
    </source>
</evidence>
<feature type="transmembrane region" description="Helical" evidence="1">
    <location>
        <begin position="220"/>
        <end position="241"/>
    </location>
</feature>
<reference evidence="3" key="1">
    <citation type="submission" date="2019-04" db="EMBL/GenBank/DDBJ databases">
        <title>Friends and foes A comparative genomics studyof 23 Aspergillus species from section Flavi.</title>
        <authorList>
            <consortium name="DOE Joint Genome Institute"/>
            <person name="Kjaerbolling I."/>
            <person name="Vesth T."/>
            <person name="Frisvad J.C."/>
            <person name="Nybo J.L."/>
            <person name="Theobald S."/>
            <person name="Kildgaard S."/>
            <person name="Isbrandt T."/>
            <person name="Kuo A."/>
            <person name="Sato A."/>
            <person name="Lyhne E.K."/>
            <person name="Kogle M.E."/>
            <person name="Wiebenga A."/>
            <person name="Kun R.S."/>
            <person name="Lubbers R.J."/>
            <person name="Makela M.R."/>
            <person name="Barry K."/>
            <person name="Chovatia M."/>
            <person name="Clum A."/>
            <person name="Daum C."/>
            <person name="Haridas S."/>
            <person name="He G."/>
            <person name="LaButti K."/>
            <person name="Lipzen A."/>
            <person name="Mondo S."/>
            <person name="Riley R."/>
            <person name="Salamov A."/>
            <person name="Simmons B.A."/>
            <person name="Magnuson J.K."/>
            <person name="Henrissat B."/>
            <person name="Mortensen U.H."/>
            <person name="Larsen T.O."/>
            <person name="Devries R.P."/>
            <person name="Grigoriev I.V."/>
            <person name="Machida M."/>
            <person name="Baker S.E."/>
            <person name="Andersen M.R."/>
        </authorList>
    </citation>
    <scope>NUCLEOTIDE SEQUENCE [LARGE SCALE GENOMIC DNA]</scope>
    <source>
        <strain evidence="3">CBS 130017</strain>
    </source>
</reference>
<dbReference type="PANTHER" id="PTHR34391">
    <property type="entry name" value="UPF0658 GOLGI APPARATUS MEMBRANE PROTEIN C1952.10C-RELATED"/>
    <property type="match status" value="1"/>
</dbReference>
<feature type="transmembrane region" description="Helical" evidence="1">
    <location>
        <begin position="47"/>
        <end position="68"/>
    </location>
</feature>
<name>A0A5N6XNN2_9EURO</name>
<keyword evidence="1" id="KW-1133">Transmembrane helix</keyword>
<dbReference type="PANTHER" id="PTHR34391:SF1">
    <property type="entry name" value="UPF0658 GOLGI APPARATUS MEMBRANE PROTEIN C1952.10C-RELATED"/>
    <property type="match status" value="1"/>
</dbReference>